<dbReference type="Proteomes" id="UP000314294">
    <property type="component" value="Unassembled WGS sequence"/>
</dbReference>
<gene>
    <name evidence="2" type="ORF">EYF80_013029</name>
</gene>
<sequence>MKFQQSNAISYLIHTEGHDILGNASLPKEMRAFLNNAQSSLGGQEVTGVCERQFGSSAGVGLQAAPSHCIRRGPDEPGMRKSPL</sequence>
<comment type="caution">
    <text evidence="2">The sequence shown here is derived from an EMBL/GenBank/DDBJ whole genome shotgun (WGS) entry which is preliminary data.</text>
</comment>
<reference evidence="2 3" key="1">
    <citation type="submission" date="2019-03" db="EMBL/GenBank/DDBJ databases">
        <title>First draft genome of Liparis tanakae, snailfish: a comprehensive survey of snailfish specific genes.</title>
        <authorList>
            <person name="Kim W."/>
            <person name="Song I."/>
            <person name="Jeong J.-H."/>
            <person name="Kim D."/>
            <person name="Kim S."/>
            <person name="Ryu S."/>
            <person name="Song J.Y."/>
            <person name="Lee S.K."/>
        </authorList>
    </citation>
    <scope>NUCLEOTIDE SEQUENCE [LARGE SCALE GENOMIC DNA]</scope>
    <source>
        <tissue evidence="2">Muscle</tissue>
    </source>
</reference>
<feature type="compositionally biased region" description="Basic and acidic residues" evidence="1">
    <location>
        <begin position="72"/>
        <end position="84"/>
    </location>
</feature>
<protein>
    <submittedName>
        <fullName evidence="2">Uncharacterized protein</fullName>
    </submittedName>
</protein>
<dbReference type="EMBL" id="SRLO01000090">
    <property type="protein sequence ID" value="TNN76780.1"/>
    <property type="molecule type" value="Genomic_DNA"/>
</dbReference>
<keyword evidence="3" id="KW-1185">Reference proteome</keyword>
<proteinExistence type="predicted"/>
<organism evidence="2 3">
    <name type="scientific">Liparis tanakae</name>
    <name type="common">Tanaka's snailfish</name>
    <dbReference type="NCBI Taxonomy" id="230148"/>
    <lineage>
        <taxon>Eukaryota</taxon>
        <taxon>Metazoa</taxon>
        <taxon>Chordata</taxon>
        <taxon>Craniata</taxon>
        <taxon>Vertebrata</taxon>
        <taxon>Euteleostomi</taxon>
        <taxon>Actinopterygii</taxon>
        <taxon>Neopterygii</taxon>
        <taxon>Teleostei</taxon>
        <taxon>Neoteleostei</taxon>
        <taxon>Acanthomorphata</taxon>
        <taxon>Eupercaria</taxon>
        <taxon>Perciformes</taxon>
        <taxon>Cottioidei</taxon>
        <taxon>Cottales</taxon>
        <taxon>Liparidae</taxon>
        <taxon>Liparis</taxon>
    </lineage>
</organism>
<feature type="region of interest" description="Disordered" evidence="1">
    <location>
        <begin position="65"/>
        <end position="84"/>
    </location>
</feature>
<name>A0A4Z2IFU5_9TELE</name>
<evidence type="ECO:0000313" key="2">
    <source>
        <dbReference type="EMBL" id="TNN76780.1"/>
    </source>
</evidence>
<evidence type="ECO:0000256" key="1">
    <source>
        <dbReference type="SAM" id="MobiDB-lite"/>
    </source>
</evidence>
<dbReference type="AlphaFoldDB" id="A0A4Z2IFU5"/>
<accession>A0A4Z2IFU5</accession>
<evidence type="ECO:0000313" key="3">
    <source>
        <dbReference type="Proteomes" id="UP000314294"/>
    </source>
</evidence>